<name>A0A3D9Q909_9BACL</name>
<dbReference type="GO" id="GO:0006935">
    <property type="term" value="P:chemotaxis"/>
    <property type="evidence" value="ECO:0007669"/>
    <property type="project" value="InterPro"/>
</dbReference>
<keyword evidence="7" id="KW-1133">Transmembrane helix</keyword>
<dbReference type="PRINTS" id="PR00260">
    <property type="entry name" value="CHEMTRNSDUCR"/>
</dbReference>
<sequence length="523" mass="56973">MSISKMLKYIGGLFAVLSALLIVSVILLSSNYSSVKQATARQAEFKQLGIDLANASDFLTNEARQYVQFGDKAHYDSYWNEVNETKTRDHIVARLKELNAPQGELDLIQKAKDSSDALVKSEDEAMKAVGSGDFDKARQIMFSKQYDADKQLIMDPITEFQNQMNSRAQSESAAAEKKMYNYLYLVTAIIIIVSVCMFASIFILTRKLKPLRTIVSKLDELSHNEGDLTARLPEGGRDEIGQLSRSFNLMLENYRLFISELSVSAKNMASIALHTTKTAEEIAAGSENQAYASQNINELMHELNTGMETVAGSAESVSSMSDTTERLARSGYEVISKSVEGMNRLNDQVLVLVEDSVKINQIIEVINEIAEQTNLLALNAAIEAARAGDQGRGFAVVADEVRKLAERSGDATKDISGIIKTMQHNMGVSAEAAKESAAVAVKSGETFDMILTQIKGVTEKVAEIAASMEEQSSQSGDILSAVETIAAGSEQSAAGSQEAVTLMRRMSSVASKLEQSVSTFKLE</sequence>
<dbReference type="CDD" id="cd06225">
    <property type="entry name" value="HAMP"/>
    <property type="match status" value="1"/>
</dbReference>
<keyword evidence="4 6" id="KW-0807">Transducer</keyword>
<proteinExistence type="inferred from homology"/>
<feature type="domain" description="Methyl-accepting transducer" evidence="8">
    <location>
        <begin position="264"/>
        <end position="507"/>
    </location>
</feature>
<evidence type="ECO:0000256" key="6">
    <source>
        <dbReference type="PROSITE-ProRule" id="PRU00284"/>
    </source>
</evidence>
<dbReference type="SUPFAM" id="SSF58104">
    <property type="entry name" value="Methyl-accepting chemotaxis protein (MCP) signaling domain"/>
    <property type="match status" value="1"/>
</dbReference>
<dbReference type="PANTHER" id="PTHR32089:SF112">
    <property type="entry name" value="LYSOZYME-LIKE PROTEIN-RELATED"/>
    <property type="match status" value="1"/>
</dbReference>
<dbReference type="InterPro" id="IPR003660">
    <property type="entry name" value="HAMP_dom"/>
</dbReference>
<dbReference type="GO" id="GO:0005886">
    <property type="term" value="C:plasma membrane"/>
    <property type="evidence" value="ECO:0007669"/>
    <property type="project" value="UniProtKB-SubCell"/>
</dbReference>
<keyword evidence="11" id="KW-1185">Reference proteome</keyword>
<protein>
    <submittedName>
        <fullName evidence="10">Methyl-accepting chemotaxis protein</fullName>
    </submittedName>
</protein>
<dbReference type="PROSITE" id="PS50885">
    <property type="entry name" value="HAMP"/>
    <property type="match status" value="1"/>
</dbReference>
<comment type="similarity">
    <text evidence="5">Belongs to the methyl-accepting chemotaxis (MCP) protein family.</text>
</comment>
<comment type="caution">
    <text evidence="10">The sequence shown here is derived from an EMBL/GenBank/DDBJ whole genome shotgun (WGS) entry which is preliminary data.</text>
</comment>
<comment type="subcellular location">
    <subcellularLocation>
        <location evidence="1">Cell membrane</location>
    </subcellularLocation>
</comment>
<organism evidence="10 11">
    <name type="scientific">Paenibacillus taihuensis</name>
    <dbReference type="NCBI Taxonomy" id="1156355"/>
    <lineage>
        <taxon>Bacteria</taxon>
        <taxon>Bacillati</taxon>
        <taxon>Bacillota</taxon>
        <taxon>Bacilli</taxon>
        <taxon>Bacillales</taxon>
        <taxon>Paenibacillaceae</taxon>
        <taxon>Paenibacillus</taxon>
    </lineage>
</organism>
<dbReference type="SMART" id="SM00304">
    <property type="entry name" value="HAMP"/>
    <property type="match status" value="1"/>
</dbReference>
<evidence type="ECO:0000256" key="4">
    <source>
        <dbReference type="ARBA" id="ARBA00023224"/>
    </source>
</evidence>
<keyword evidence="3 7" id="KW-0472">Membrane</keyword>
<evidence type="ECO:0000256" key="2">
    <source>
        <dbReference type="ARBA" id="ARBA00022475"/>
    </source>
</evidence>
<dbReference type="InterPro" id="IPR004089">
    <property type="entry name" value="MCPsignal_dom"/>
</dbReference>
<dbReference type="Proteomes" id="UP000256304">
    <property type="component" value="Unassembled WGS sequence"/>
</dbReference>
<dbReference type="PROSITE" id="PS50111">
    <property type="entry name" value="CHEMOTAXIS_TRANSDUC_2"/>
    <property type="match status" value="1"/>
</dbReference>
<dbReference type="Pfam" id="PF00015">
    <property type="entry name" value="MCPsignal"/>
    <property type="match status" value="1"/>
</dbReference>
<feature type="transmembrane region" description="Helical" evidence="7">
    <location>
        <begin position="182"/>
        <end position="204"/>
    </location>
</feature>
<reference evidence="10 11" key="1">
    <citation type="submission" date="2018-08" db="EMBL/GenBank/DDBJ databases">
        <title>Genomic Encyclopedia of Type Strains, Phase III (KMG-III): the genomes of soil and plant-associated and newly described type strains.</title>
        <authorList>
            <person name="Whitman W."/>
        </authorList>
    </citation>
    <scope>NUCLEOTIDE SEQUENCE [LARGE SCALE GENOMIC DNA]</scope>
    <source>
        <strain evidence="10 11">CGMCC 1.10966</strain>
    </source>
</reference>
<keyword evidence="7" id="KW-0812">Transmembrane</keyword>
<evidence type="ECO:0000256" key="3">
    <source>
        <dbReference type="ARBA" id="ARBA00023136"/>
    </source>
</evidence>
<keyword evidence="2" id="KW-1003">Cell membrane</keyword>
<dbReference type="RefSeq" id="WP_116192558.1">
    <property type="nucleotide sequence ID" value="NZ_QTTN01000060.1"/>
</dbReference>
<evidence type="ECO:0000259" key="9">
    <source>
        <dbReference type="PROSITE" id="PS50885"/>
    </source>
</evidence>
<dbReference type="Pfam" id="PF00672">
    <property type="entry name" value="HAMP"/>
    <property type="match status" value="1"/>
</dbReference>
<dbReference type="EMBL" id="QTTN01000060">
    <property type="protein sequence ID" value="REE56427.1"/>
    <property type="molecule type" value="Genomic_DNA"/>
</dbReference>
<dbReference type="GO" id="GO:0004888">
    <property type="term" value="F:transmembrane signaling receptor activity"/>
    <property type="evidence" value="ECO:0007669"/>
    <property type="project" value="InterPro"/>
</dbReference>
<evidence type="ECO:0000259" key="8">
    <source>
        <dbReference type="PROSITE" id="PS50111"/>
    </source>
</evidence>
<dbReference type="InterPro" id="IPR004090">
    <property type="entry name" value="Chemotax_Me-accpt_rcpt"/>
</dbReference>
<dbReference type="AlphaFoldDB" id="A0A3D9Q909"/>
<evidence type="ECO:0000256" key="7">
    <source>
        <dbReference type="SAM" id="Phobius"/>
    </source>
</evidence>
<dbReference type="FunFam" id="1.10.287.950:FF:000001">
    <property type="entry name" value="Methyl-accepting chemotaxis sensory transducer"/>
    <property type="match status" value="1"/>
</dbReference>
<dbReference type="PANTHER" id="PTHR32089">
    <property type="entry name" value="METHYL-ACCEPTING CHEMOTAXIS PROTEIN MCPB"/>
    <property type="match status" value="1"/>
</dbReference>
<evidence type="ECO:0000256" key="5">
    <source>
        <dbReference type="ARBA" id="ARBA00029447"/>
    </source>
</evidence>
<dbReference type="GO" id="GO:0007165">
    <property type="term" value="P:signal transduction"/>
    <property type="evidence" value="ECO:0007669"/>
    <property type="project" value="UniProtKB-KW"/>
</dbReference>
<evidence type="ECO:0000313" key="10">
    <source>
        <dbReference type="EMBL" id="REE56427.1"/>
    </source>
</evidence>
<feature type="domain" description="HAMP" evidence="9">
    <location>
        <begin position="205"/>
        <end position="259"/>
    </location>
</feature>
<dbReference type="CDD" id="cd11386">
    <property type="entry name" value="MCP_signal"/>
    <property type="match status" value="1"/>
</dbReference>
<dbReference type="Gene3D" id="1.10.287.950">
    <property type="entry name" value="Methyl-accepting chemotaxis protein"/>
    <property type="match status" value="1"/>
</dbReference>
<evidence type="ECO:0000256" key="1">
    <source>
        <dbReference type="ARBA" id="ARBA00004236"/>
    </source>
</evidence>
<accession>A0A3D9Q909</accession>
<evidence type="ECO:0000313" key="11">
    <source>
        <dbReference type="Proteomes" id="UP000256304"/>
    </source>
</evidence>
<gene>
    <name evidence="10" type="ORF">A8990_16015</name>
</gene>
<dbReference type="SMART" id="SM00283">
    <property type="entry name" value="MA"/>
    <property type="match status" value="1"/>
</dbReference>